<protein>
    <submittedName>
        <fullName evidence="5">Probable RNA-binding protein 46</fullName>
    </submittedName>
</protein>
<proteinExistence type="predicted"/>
<evidence type="ECO:0000313" key="4">
    <source>
        <dbReference type="Proteomes" id="UP000695022"/>
    </source>
</evidence>
<keyword evidence="4" id="KW-1185">Reference proteome</keyword>
<dbReference type="PANTHER" id="PTHR21245">
    <property type="entry name" value="HETEROGENEOUS NUCLEAR RIBONUCLEOPROTEIN"/>
    <property type="match status" value="1"/>
</dbReference>
<dbReference type="SUPFAM" id="SSF54928">
    <property type="entry name" value="RNA-binding domain, RBD"/>
    <property type="match status" value="1"/>
</dbReference>
<evidence type="ECO:0000256" key="2">
    <source>
        <dbReference type="PROSITE-ProRule" id="PRU00176"/>
    </source>
</evidence>
<reference evidence="5" key="1">
    <citation type="submission" date="2025-08" db="UniProtKB">
        <authorList>
            <consortium name="RefSeq"/>
        </authorList>
    </citation>
    <scope>IDENTIFICATION</scope>
</reference>
<keyword evidence="1 2" id="KW-0694">RNA-binding</keyword>
<evidence type="ECO:0000259" key="3">
    <source>
        <dbReference type="PROSITE" id="PS50102"/>
    </source>
</evidence>
<dbReference type="PROSITE" id="PS50102">
    <property type="entry name" value="RRM"/>
    <property type="match status" value="1"/>
</dbReference>
<dbReference type="RefSeq" id="XP_014681096.1">
    <property type="nucleotide sequence ID" value="XM_014825610.1"/>
</dbReference>
<dbReference type="Gene3D" id="3.30.70.330">
    <property type="match status" value="2"/>
</dbReference>
<dbReference type="InterPro" id="IPR012677">
    <property type="entry name" value="Nucleotide-bd_a/b_plait_sf"/>
</dbReference>
<gene>
    <name evidence="5" type="primary">LOC106820992</name>
</gene>
<evidence type="ECO:0000256" key="1">
    <source>
        <dbReference type="ARBA" id="ARBA00022884"/>
    </source>
</evidence>
<sequence length="166" mass="18548">MNRTAFTIAQENVQRKYGGPPPVLDGPPLPRGCEVFIGKRLMMDFTGSNRGYAFCMFTNKEDASTAVKQLSNYEIRKGRYLGVCPSIDNCRLFVGGIPKNEMKQELTDGVVHVIVYPSATDKSNNWRFAFLEYDSHRPAAMARRKLIPGNCSHGCIDVIGNFACVY</sequence>
<evidence type="ECO:0000313" key="5">
    <source>
        <dbReference type="RefSeq" id="XP_014681096.1"/>
    </source>
</evidence>
<dbReference type="InterPro" id="IPR000504">
    <property type="entry name" value="RRM_dom"/>
</dbReference>
<name>A0ABM1F9H5_PRICU</name>
<dbReference type="Proteomes" id="UP000695022">
    <property type="component" value="Unplaced"/>
</dbReference>
<feature type="domain" description="RRM" evidence="3">
    <location>
        <begin position="40"/>
        <end position="88"/>
    </location>
</feature>
<dbReference type="Pfam" id="PF00076">
    <property type="entry name" value="RRM_1"/>
    <property type="match status" value="1"/>
</dbReference>
<dbReference type="InterPro" id="IPR035979">
    <property type="entry name" value="RBD_domain_sf"/>
</dbReference>
<organism evidence="4 5">
    <name type="scientific">Priapulus caudatus</name>
    <name type="common">Priapulid worm</name>
    <dbReference type="NCBI Taxonomy" id="37621"/>
    <lineage>
        <taxon>Eukaryota</taxon>
        <taxon>Metazoa</taxon>
        <taxon>Ecdysozoa</taxon>
        <taxon>Scalidophora</taxon>
        <taxon>Priapulida</taxon>
        <taxon>Priapulimorpha</taxon>
        <taxon>Priapulimorphida</taxon>
        <taxon>Priapulidae</taxon>
        <taxon>Priapulus</taxon>
    </lineage>
</organism>
<dbReference type="GeneID" id="106820992"/>
<accession>A0ABM1F9H5</accession>